<organism evidence="1 2">
    <name type="scientific">Bosea vaviloviae</name>
    <dbReference type="NCBI Taxonomy" id="1526658"/>
    <lineage>
        <taxon>Bacteria</taxon>
        <taxon>Pseudomonadati</taxon>
        <taxon>Pseudomonadota</taxon>
        <taxon>Alphaproteobacteria</taxon>
        <taxon>Hyphomicrobiales</taxon>
        <taxon>Boseaceae</taxon>
        <taxon>Bosea</taxon>
    </lineage>
</organism>
<dbReference type="AlphaFoldDB" id="A0A1D7U3D2"/>
<dbReference type="EMBL" id="CP017147">
    <property type="protein sequence ID" value="AOO81887.1"/>
    <property type="molecule type" value="Genomic_DNA"/>
</dbReference>
<name>A0A1D7U3D2_9HYPH</name>
<keyword evidence="2" id="KW-1185">Reference proteome</keyword>
<proteinExistence type="predicted"/>
<accession>A0A1D7U3D2</accession>
<reference evidence="1 2" key="1">
    <citation type="journal article" date="2015" name="Antonie Van Leeuwenhoek">
        <title>Bosea vaviloviae sp. nov., a new species of slow-growing rhizobia isolated from nodules of the relict species Vavilovia formosa (Stev.) Fed.</title>
        <authorList>
            <person name="Safronova V.I."/>
            <person name="Kuznetsova I.G."/>
            <person name="Sazanova A.L."/>
            <person name="Kimeklis A.K."/>
            <person name="Belimov A.A."/>
            <person name="Andronov E.E."/>
            <person name="Pinaev A.G."/>
            <person name="Chizhevskaya E.P."/>
            <person name="Pukhaev A.R."/>
            <person name="Popov K.P."/>
            <person name="Willems A."/>
            <person name="Tikhonovich I.A."/>
        </authorList>
    </citation>
    <scope>NUCLEOTIDE SEQUENCE [LARGE SCALE GENOMIC DNA]</scope>
    <source>
        <strain evidence="1 2">Vaf18</strain>
    </source>
</reference>
<evidence type="ECO:0000313" key="2">
    <source>
        <dbReference type="Proteomes" id="UP000094969"/>
    </source>
</evidence>
<dbReference type="STRING" id="1526658.BHK69_16800"/>
<dbReference type="Proteomes" id="UP000094969">
    <property type="component" value="Chromosome"/>
</dbReference>
<sequence length="127" mass="12842">MGGMIDRIRLGRSAVALVLAYALILQGVLYAIGAGLAASPANKLTHVLCTPGSTVTQESPGIPAPTPDCCVMGCASFAGALPAPAAIALPARINRFAAVETAERRPTAPLRAALLYPLGARAPPVLS</sequence>
<evidence type="ECO:0008006" key="3">
    <source>
        <dbReference type="Google" id="ProtNLM"/>
    </source>
</evidence>
<evidence type="ECO:0000313" key="1">
    <source>
        <dbReference type="EMBL" id="AOO81887.1"/>
    </source>
</evidence>
<dbReference type="KEGG" id="bvv:BHK69_16800"/>
<gene>
    <name evidence="1" type="ORF">BHK69_16800</name>
</gene>
<protein>
    <recommendedName>
        <fullName evidence="3">DUF2946 domain-containing protein</fullName>
    </recommendedName>
</protein>